<keyword evidence="4 10" id="KW-0808">Transferase</keyword>
<dbReference type="Pfam" id="PF00288">
    <property type="entry name" value="GHMP_kinases_N"/>
    <property type="match status" value="1"/>
</dbReference>
<comment type="function">
    <text evidence="10">Catalyzes the phosphorylation of the position 2 hydroxy group of 4-diphosphocytidyl-2C-methyl-D-erythritol.</text>
</comment>
<evidence type="ECO:0000256" key="8">
    <source>
        <dbReference type="ARBA" id="ARBA00023229"/>
    </source>
</evidence>
<feature type="binding site" evidence="10">
    <location>
        <begin position="97"/>
        <end position="107"/>
    </location>
    <ligand>
        <name>ATP</name>
        <dbReference type="ChEBI" id="CHEBI:30616"/>
    </ligand>
</feature>
<dbReference type="SUPFAM" id="SSF55060">
    <property type="entry name" value="GHMP Kinase, C-terminal domain"/>
    <property type="match status" value="1"/>
</dbReference>
<dbReference type="Pfam" id="PF08544">
    <property type="entry name" value="GHMP_kinases_C"/>
    <property type="match status" value="1"/>
</dbReference>
<dbReference type="PIRSF" id="PIRSF010376">
    <property type="entry name" value="IspE"/>
    <property type="match status" value="1"/>
</dbReference>
<evidence type="ECO:0000259" key="12">
    <source>
        <dbReference type="Pfam" id="PF08544"/>
    </source>
</evidence>
<keyword evidence="6 10" id="KW-0418">Kinase</keyword>
<proteinExistence type="inferred from homology"/>
<accession>B8ENF6</accession>
<dbReference type="Proteomes" id="UP000002257">
    <property type="component" value="Chromosome"/>
</dbReference>
<feature type="domain" description="GHMP kinase N-terminal" evidence="11">
    <location>
        <begin position="69"/>
        <end position="144"/>
    </location>
</feature>
<dbReference type="GO" id="GO:0050515">
    <property type="term" value="F:4-(cytidine 5'-diphospho)-2-C-methyl-D-erythritol kinase activity"/>
    <property type="evidence" value="ECO:0007669"/>
    <property type="project" value="UniProtKB-UniRule"/>
</dbReference>
<evidence type="ECO:0000256" key="1">
    <source>
        <dbReference type="ARBA" id="ARBA00009684"/>
    </source>
</evidence>
<dbReference type="KEGG" id="msl:Msil_1118"/>
<comment type="pathway">
    <text evidence="10">Isoprenoid biosynthesis; isopentenyl diphosphate biosynthesis via DXP pathway; isopentenyl diphosphate from 1-deoxy-D-xylulose 5-phosphate: step 3/6.</text>
</comment>
<organism evidence="13 14">
    <name type="scientific">Methylocella silvestris (strain DSM 15510 / CIP 108128 / LMG 27833 / NCIMB 13906 / BL2)</name>
    <dbReference type="NCBI Taxonomy" id="395965"/>
    <lineage>
        <taxon>Bacteria</taxon>
        <taxon>Pseudomonadati</taxon>
        <taxon>Pseudomonadota</taxon>
        <taxon>Alphaproteobacteria</taxon>
        <taxon>Hyphomicrobiales</taxon>
        <taxon>Beijerinckiaceae</taxon>
        <taxon>Methylocella</taxon>
    </lineage>
</organism>
<name>B8ENF6_METSB</name>
<dbReference type="InterPro" id="IPR006204">
    <property type="entry name" value="GHMP_kinase_N_dom"/>
</dbReference>
<feature type="active site" evidence="10">
    <location>
        <position position="139"/>
    </location>
</feature>
<comment type="catalytic activity">
    <reaction evidence="10">
        <text>4-CDP-2-C-methyl-D-erythritol + ATP = 4-CDP-2-C-methyl-D-erythritol 2-phosphate + ADP + H(+)</text>
        <dbReference type="Rhea" id="RHEA:18437"/>
        <dbReference type="ChEBI" id="CHEBI:15378"/>
        <dbReference type="ChEBI" id="CHEBI:30616"/>
        <dbReference type="ChEBI" id="CHEBI:57823"/>
        <dbReference type="ChEBI" id="CHEBI:57919"/>
        <dbReference type="ChEBI" id="CHEBI:456216"/>
        <dbReference type="EC" id="2.7.1.148"/>
    </reaction>
</comment>
<feature type="active site" evidence="10">
    <location>
        <position position="12"/>
    </location>
</feature>
<dbReference type="AlphaFoldDB" id="B8ENF6"/>
<dbReference type="HAMAP" id="MF_00061">
    <property type="entry name" value="IspE"/>
    <property type="match status" value="1"/>
</dbReference>
<keyword evidence="5 10" id="KW-0547">Nucleotide-binding</keyword>
<evidence type="ECO:0000259" key="11">
    <source>
        <dbReference type="Pfam" id="PF00288"/>
    </source>
</evidence>
<dbReference type="NCBIfam" id="NF011202">
    <property type="entry name" value="PRK14608.1"/>
    <property type="match status" value="1"/>
</dbReference>
<gene>
    <name evidence="10" type="primary">ispE</name>
    <name evidence="13" type="ordered locus">Msil_1118</name>
</gene>
<dbReference type="PANTHER" id="PTHR43527:SF2">
    <property type="entry name" value="4-DIPHOSPHOCYTIDYL-2-C-METHYL-D-ERYTHRITOL KINASE, CHLOROPLASTIC"/>
    <property type="match status" value="1"/>
</dbReference>
<evidence type="ECO:0000256" key="3">
    <source>
        <dbReference type="ARBA" id="ARBA00017473"/>
    </source>
</evidence>
<dbReference type="Gene3D" id="3.30.70.890">
    <property type="entry name" value="GHMP kinase, C-terminal domain"/>
    <property type="match status" value="1"/>
</dbReference>
<dbReference type="InterPro" id="IPR013750">
    <property type="entry name" value="GHMP_kinase_C_dom"/>
</dbReference>
<dbReference type="STRING" id="395965.Msil_1118"/>
<evidence type="ECO:0000313" key="13">
    <source>
        <dbReference type="EMBL" id="ACK50087.1"/>
    </source>
</evidence>
<dbReference type="InterPro" id="IPR004424">
    <property type="entry name" value="IspE"/>
</dbReference>
<dbReference type="Gene3D" id="3.30.230.10">
    <property type="match status" value="1"/>
</dbReference>
<dbReference type="InterPro" id="IPR020568">
    <property type="entry name" value="Ribosomal_Su5_D2-typ_SF"/>
</dbReference>
<comment type="similarity">
    <text evidence="1 10">Belongs to the GHMP kinase family. IspE subfamily.</text>
</comment>
<dbReference type="EMBL" id="CP001280">
    <property type="protein sequence ID" value="ACK50087.1"/>
    <property type="molecule type" value="Genomic_DNA"/>
</dbReference>
<feature type="domain" description="GHMP kinase C-terminal" evidence="12">
    <location>
        <begin position="219"/>
        <end position="278"/>
    </location>
</feature>
<dbReference type="PANTHER" id="PTHR43527">
    <property type="entry name" value="4-DIPHOSPHOCYTIDYL-2-C-METHYL-D-ERYTHRITOL KINASE, CHLOROPLASTIC"/>
    <property type="match status" value="1"/>
</dbReference>
<evidence type="ECO:0000256" key="7">
    <source>
        <dbReference type="ARBA" id="ARBA00022840"/>
    </source>
</evidence>
<dbReference type="GO" id="GO:0019288">
    <property type="term" value="P:isopentenyl diphosphate biosynthetic process, methylerythritol 4-phosphate pathway"/>
    <property type="evidence" value="ECO:0007669"/>
    <property type="project" value="UniProtKB-UniRule"/>
</dbReference>
<evidence type="ECO:0000256" key="2">
    <source>
        <dbReference type="ARBA" id="ARBA00012052"/>
    </source>
</evidence>
<dbReference type="OrthoDB" id="9809438at2"/>
<evidence type="ECO:0000256" key="4">
    <source>
        <dbReference type="ARBA" id="ARBA00022679"/>
    </source>
</evidence>
<dbReference type="InterPro" id="IPR036554">
    <property type="entry name" value="GHMP_kinase_C_sf"/>
</dbReference>
<keyword evidence="8 10" id="KW-0414">Isoprene biosynthesis</keyword>
<dbReference type="EC" id="2.7.1.148" evidence="2 10"/>
<dbReference type="GO" id="GO:0005524">
    <property type="term" value="F:ATP binding"/>
    <property type="evidence" value="ECO:0007669"/>
    <property type="project" value="UniProtKB-UniRule"/>
</dbReference>
<dbReference type="SUPFAM" id="SSF54211">
    <property type="entry name" value="Ribosomal protein S5 domain 2-like"/>
    <property type="match status" value="1"/>
</dbReference>
<sequence>MPLPLIERAPAKINLTLHILGRRADGWHELESLVVFSRTGDQLSLIEGEPLSLTIEGPTAPAAGEVADNLVLRAARHFAAAIPDAHLGAFHLVKRLPVAAGIGGGSSDAAAALRLLARANGVPPDDERLIAAARKTGADVPVCLAARGRIMRGFGDELGPVLKLPPLVALIVNPNEPLETRRVFERMDIAPGARTDFGGHPKLASGMGPEELIAALAKGRNDMEPAACRLAPIIGDVLSILGSAPGAKLARMSGSGATCFALFKDCKSAARARKAILRAHPRWWVKSCVLN</sequence>
<protein>
    <recommendedName>
        <fullName evidence="3 10">4-diphosphocytidyl-2-C-methyl-D-erythritol kinase</fullName>
        <shortName evidence="10">CMK</shortName>
        <ecNumber evidence="2 10">2.7.1.148</ecNumber>
    </recommendedName>
    <alternativeName>
        <fullName evidence="9 10">4-(cytidine-5'-diphospho)-2-C-methyl-D-erythritol kinase</fullName>
    </alternativeName>
</protein>
<dbReference type="InterPro" id="IPR014721">
    <property type="entry name" value="Ribsml_uS5_D2-typ_fold_subgr"/>
</dbReference>
<evidence type="ECO:0000256" key="6">
    <source>
        <dbReference type="ARBA" id="ARBA00022777"/>
    </source>
</evidence>
<evidence type="ECO:0000256" key="10">
    <source>
        <dbReference type="HAMAP-Rule" id="MF_00061"/>
    </source>
</evidence>
<dbReference type="UniPathway" id="UPA00056">
    <property type="reaction ID" value="UER00094"/>
</dbReference>
<dbReference type="eggNOG" id="COG1947">
    <property type="taxonomic scope" value="Bacteria"/>
</dbReference>
<reference evidence="13 14" key="1">
    <citation type="journal article" date="2010" name="J. Bacteriol.">
        <title>Complete genome sequence of the aerobic facultative methanotroph Methylocella silvestris BL2.</title>
        <authorList>
            <person name="Chen Y."/>
            <person name="Crombie A."/>
            <person name="Rahman M.T."/>
            <person name="Dedysh S.N."/>
            <person name="Liesack W."/>
            <person name="Stott M.B."/>
            <person name="Alam M."/>
            <person name="Theisen A.R."/>
            <person name="Murrell J.C."/>
            <person name="Dunfield P.F."/>
        </authorList>
    </citation>
    <scope>NUCLEOTIDE SEQUENCE [LARGE SCALE GENOMIC DNA]</scope>
    <source>
        <strain evidence="14">DSM 15510 / CIP 108128 / LMG 27833 / NCIMB 13906 / BL2</strain>
    </source>
</reference>
<evidence type="ECO:0000256" key="5">
    <source>
        <dbReference type="ARBA" id="ARBA00022741"/>
    </source>
</evidence>
<dbReference type="GO" id="GO:0016114">
    <property type="term" value="P:terpenoid biosynthetic process"/>
    <property type="evidence" value="ECO:0007669"/>
    <property type="project" value="InterPro"/>
</dbReference>
<keyword evidence="7 10" id="KW-0067">ATP-binding</keyword>
<keyword evidence="14" id="KW-1185">Reference proteome</keyword>
<dbReference type="HOGENOM" id="CLU_053057_1_0_5"/>
<evidence type="ECO:0000313" key="14">
    <source>
        <dbReference type="Proteomes" id="UP000002257"/>
    </source>
</evidence>
<evidence type="ECO:0000256" key="9">
    <source>
        <dbReference type="ARBA" id="ARBA00032554"/>
    </source>
</evidence>
<dbReference type="RefSeq" id="WP_012590157.1">
    <property type="nucleotide sequence ID" value="NC_011666.1"/>
</dbReference>